<keyword evidence="3" id="KW-1185">Reference proteome</keyword>
<name>A0ABR5C027_9TREE</name>
<feature type="region of interest" description="Disordered" evidence="1">
    <location>
        <begin position="495"/>
        <end position="530"/>
    </location>
</feature>
<dbReference type="EMBL" id="KN848606">
    <property type="protein sequence ID" value="KIR81243.1"/>
    <property type="molecule type" value="Genomic_DNA"/>
</dbReference>
<evidence type="ECO:0000313" key="3">
    <source>
        <dbReference type="Proteomes" id="UP000054272"/>
    </source>
</evidence>
<feature type="region of interest" description="Disordered" evidence="1">
    <location>
        <begin position="676"/>
        <end position="706"/>
    </location>
</feature>
<dbReference type="PANTHER" id="PTHR38696:SF1">
    <property type="entry name" value="MEDIATOR OF RNA POLYMERASE II TRANSCRIPTION SUBUNIT 13"/>
    <property type="match status" value="1"/>
</dbReference>
<proteinExistence type="predicted"/>
<sequence length="706" mass="77670">MSLTTSPPQTDSLLNSAMKPQSRKSWFSFSPYKPNSIKGEEASLVSTDLLPATAFANLPNRNSDRFSAYSYDPQERLRLIQFEPNRVATLYVSLSERDLYLAAMSQLDQSPPLLPLWTDPAPQLPHLNPTDPLEPPRVPSAYTITKPALGLDVWTDRLHNPKLFPGGVYDPSSRTGLFVRDEFRSYSAMKSANHAIIALSPPGEMRFTNFPPSVLLALDNLIRDEWSQGVVKRSLGVVELKERDERDIIVWTVNLKGKVWKRKGTEELDTIRLILGIFKVVGVHGWTLVGSIQAGGSKKDTHDLLFSYSSEITLAPPVFFALSIPVPDRLSLINPPLKSTPALISALRASIISTSPLKFKQSSNGIISPTSTDEELLKVSEQGKKKGKITWQGYDPRGIKLEGWVHDGVYRFWIDGLRSWMRGALRRKTVENIHPMLVISIVNNLTANHFQLAGSVPLLPFIKGRDVLIFQSLPSSGLTAQDSYDTIQYNSIRDADPRRPTTVGVQGKPVGNLAYRGKTSNRPLRSPAGTAMTRLRRLSDLVLRRRSSSQGSLNDRAPATSSFGARVNAQERAPETRNVLRKKNSIRRKSVPNMYNVAGNPAGNGQNKRESRASFMPSRGQVQGSDYHGSPKPNKPAMVVPDTAGVCRADSMNGNVGWNRNGLGATLANTQGYNGSSQFLGSPTGSANQDEKVGSAGTKMNVESNH</sequence>
<feature type="region of interest" description="Disordered" evidence="1">
    <location>
        <begin position="1"/>
        <end position="22"/>
    </location>
</feature>
<evidence type="ECO:0000256" key="1">
    <source>
        <dbReference type="SAM" id="MobiDB-lite"/>
    </source>
</evidence>
<protein>
    <submittedName>
        <fullName evidence="2">Uncharacterized protein</fullName>
    </submittedName>
</protein>
<accession>A0ABR5C027</accession>
<reference evidence="2 3" key="1">
    <citation type="submission" date="2015-01" db="EMBL/GenBank/DDBJ databases">
        <title>The Genome Sequence of Cryptococcus gattii EJB2.</title>
        <authorList>
            <consortium name="The Broad Institute Genomics Platform"/>
            <person name="Cuomo C."/>
            <person name="Litvintseva A."/>
            <person name="Chen Y."/>
            <person name="Heitman J."/>
            <person name="Sun S."/>
            <person name="Springer D."/>
            <person name="Dromer F."/>
            <person name="Young S."/>
            <person name="Zeng Q."/>
            <person name="Gargeya S."/>
            <person name="Abouelleil A."/>
            <person name="Alvarado L."/>
            <person name="Chapman S.B."/>
            <person name="Gainer-Dewar J."/>
            <person name="Goldberg J."/>
            <person name="Griggs A."/>
            <person name="Gujja S."/>
            <person name="Hansen M."/>
            <person name="Howarth C."/>
            <person name="Imamovic A."/>
            <person name="Larimer J."/>
            <person name="Murphy C."/>
            <person name="Naylor J."/>
            <person name="Pearson M."/>
            <person name="Priest M."/>
            <person name="Roberts A."/>
            <person name="Saif S."/>
            <person name="Shea T."/>
            <person name="Sykes S."/>
            <person name="Wortman J."/>
            <person name="Nusbaum C."/>
            <person name="Birren B."/>
        </authorList>
    </citation>
    <scope>NUCLEOTIDE SEQUENCE [LARGE SCALE GENOMIC DNA]</scope>
    <source>
        <strain evidence="2 3">EJB2</strain>
    </source>
</reference>
<dbReference type="PANTHER" id="PTHR38696">
    <property type="entry name" value="MEDIATOR OF RNA POLYMERASE II TRANSCRIPTION SUBUNIT 13"/>
    <property type="match status" value="1"/>
</dbReference>
<feature type="compositionally biased region" description="Basic residues" evidence="1">
    <location>
        <begin position="579"/>
        <end position="590"/>
    </location>
</feature>
<feature type="region of interest" description="Disordered" evidence="1">
    <location>
        <begin position="545"/>
        <end position="635"/>
    </location>
</feature>
<feature type="compositionally biased region" description="Polar residues" evidence="1">
    <location>
        <begin position="676"/>
        <end position="688"/>
    </location>
</feature>
<organism evidence="2 3">
    <name type="scientific">Cryptococcus gattii EJB2</name>
    <dbReference type="NCBI Taxonomy" id="1296103"/>
    <lineage>
        <taxon>Eukaryota</taxon>
        <taxon>Fungi</taxon>
        <taxon>Dikarya</taxon>
        <taxon>Basidiomycota</taxon>
        <taxon>Agaricomycotina</taxon>
        <taxon>Tremellomycetes</taxon>
        <taxon>Tremellales</taxon>
        <taxon>Cryptococcaceae</taxon>
        <taxon>Cryptococcus</taxon>
        <taxon>Cryptococcus gattii species complex</taxon>
    </lineage>
</organism>
<gene>
    <name evidence="2" type="ORF">I306_01656</name>
</gene>
<dbReference type="Proteomes" id="UP000054272">
    <property type="component" value="Unassembled WGS sequence"/>
</dbReference>
<evidence type="ECO:0000313" key="2">
    <source>
        <dbReference type="EMBL" id="KIR81243.1"/>
    </source>
</evidence>